<dbReference type="AlphaFoldDB" id="I3UGX6"/>
<proteinExistence type="predicted"/>
<dbReference type="STRING" id="1036672.TKWG_23335"/>
<accession>I3UGX6</accession>
<evidence type="ECO:0000313" key="2">
    <source>
        <dbReference type="Proteomes" id="UP000005267"/>
    </source>
</evidence>
<organism evidence="1 2">
    <name type="scientific">Advenella kashmirensis (strain DSM 17095 / LMG 22695 / WT001)</name>
    <name type="common">Tetrathiobacter kashmirensis</name>
    <dbReference type="NCBI Taxonomy" id="1036672"/>
    <lineage>
        <taxon>Bacteria</taxon>
        <taxon>Pseudomonadati</taxon>
        <taxon>Pseudomonadota</taxon>
        <taxon>Betaproteobacteria</taxon>
        <taxon>Burkholderiales</taxon>
        <taxon>Alcaligenaceae</taxon>
    </lineage>
</organism>
<name>I3UGX6_ADVKW</name>
<dbReference type="KEGG" id="aka:TKWG_23335"/>
<gene>
    <name evidence="1" type="ordered locus">TKWG_23335</name>
</gene>
<dbReference type="RefSeq" id="WP_014752355.1">
    <property type="nucleotide sequence ID" value="NC_017964.1"/>
</dbReference>
<dbReference type="Gene3D" id="3.40.50.2000">
    <property type="entry name" value="Glycogen Phosphorylase B"/>
    <property type="match status" value="1"/>
</dbReference>
<dbReference type="OrthoDB" id="8673641at2"/>
<sequence length="617" mass="68285">MSDSQPLLDASKDQPAFIRSETFPVGEGDLLKIRAIAIDADEAVNERALVCTIRFFDGQGALIEQTYEGVSKSAVYGSYVYVASKRDNEATPWIKEVIVAPDGARSLEIRLYPWKTSPEIKVVGAIECLDIRRIPTDEISWNLSAKESRSETYEVLPFWRSLFSFDVLRKKALKQDGIRIEIRFLGRDANPLEVNSVVSSSIVGMVDAAGKDVLVVTPVAQKCEYQDYERLIALIQLVPPGAAVSAVVTLANDDEIYSVRVSQRIFAFETLIESRLAADSGALIVQAAKLPDDLGQLSFAKLAEKRPDDFAVFDATLEYYLARGNIKKITATANNILNRFQDASLCMKARNALALVKETMPSWRPCVSRIERGPETRKKDEFQPKVGHLLRYIDIENNDTTSDLGWDLVSIQKTLDGNWPFVVLPLGYPEKGEQGLPWERRVHENIACYYLNCLSVEQLQPIPVTAQLNFAAVLAADIFANEGAELIHVQEGERGYDLALVGLAIASAMRIPLVYQKLDAGVNATSFSAPTHSLSQARTKRDHQCMLDADAIIVTSEAQRSSLADIGIAAEKMFVWPDDGYATAADDDADAQNTKIADMCRVAYAYAQSACRKKYGY</sequence>
<keyword evidence="2" id="KW-1185">Reference proteome</keyword>
<reference evidence="2" key="2">
    <citation type="journal article" date="2013" name="PLoS ONE">
        <title>Genome implosion elicits host-confinement in Alcaligenaceae: evidence from the comparative genomics of Tetrathiobacter kashmirensis, a pathogen in the making.</title>
        <authorList>
            <person name="Ghosh W."/>
            <person name="Alam M."/>
            <person name="Roy C."/>
            <person name="Pyne P."/>
            <person name="George A."/>
            <person name="Chakraborty R."/>
            <person name="Majumder S."/>
            <person name="Agarwal A."/>
            <person name="Chakraborty S."/>
            <person name="Majumdar S."/>
            <person name="Gupta S.K."/>
        </authorList>
    </citation>
    <scope>NUCLEOTIDE SEQUENCE [LARGE SCALE GENOMIC DNA]</scope>
    <source>
        <strain evidence="2">WT001</strain>
    </source>
</reference>
<dbReference type="Proteomes" id="UP000005267">
    <property type="component" value="Chromosome"/>
</dbReference>
<evidence type="ECO:0000313" key="1">
    <source>
        <dbReference type="EMBL" id="AFK64264.1"/>
    </source>
</evidence>
<protein>
    <submittedName>
        <fullName evidence="1">Uncharacterized protein</fullName>
    </submittedName>
</protein>
<reference evidence="1 2" key="1">
    <citation type="journal article" date="2011" name="J. Bacteriol.">
        <title>Whole-genome shotgun sequencing of the sulfur-oxidizing chemoautotroph Tetrathiobacter kashmirensis.</title>
        <authorList>
            <person name="Ghosh W."/>
            <person name="George A."/>
            <person name="Agarwal A."/>
            <person name="Raj P."/>
            <person name="Alam M."/>
            <person name="Pyne P."/>
            <person name="Das Gupta S.K."/>
        </authorList>
    </citation>
    <scope>NUCLEOTIDE SEQUENCE [LARGE SCALE GENOMIC DNA]</scope>
    <source>
        <strain evidence="1 2">WT001</strain>
    </source>
</reference>
<dbReference type="HOGENOM" id="CLU_442577_0_0_4"/>
<dbReference type="EMBL" id="CP003555">
    <property type="protein sequence ID" value="AFK64264.1"/>
    <property type="molecule type" value="Genomic_DNA"/>
</dbReference>